<evidence type="ECO:0000259" key="2">
    <source>
        <dbReference type="PROSITE" id="PS50888"/>
    </source>
</evidence>
<feature type="compositionally biased region" description="Basic and acidic residues" evidence="1">
    <location>
        <begin position="8"/>
        <end position="20"/>
    </location>
</feature>
<comment type="caution">
    <text evidence="3">The sequence shown here is derived from an EMBL/GenBank/DDBJ whole genome shotgun (WGS) entry which is preliminary data.</text>
</comment>
<evidence type="ECO:0000313" key="4">
    <source>
        <dbReference type="Proteomes" id="UP000191518"/>
    </source>
</evidence>
<organism evidence="3 4">
    <name type="scientific">Penicillium vulpinum</name>
    <dbReference type="NCBI Taxonomy" id="29845"/>
    <lineage>
        <taxon>Eukaryota</taxon>
        <taxon>Fungi</taxon>
        <taxon>Dikarya</taxon>
        <taxon>Ascomycota</taxon>
        <taxon>Pezizomycotina</taxon>
        <taxon>Eurotiomycetes</taxon>
        <taxon>Eurotiomycetidae</taxon>
        <taxon>Eurotiales</taxon>
        <taxon>Aspergillaceae</taxon>
        <taxon>Penicillium</taxon>
    </lineage>
</organism>
<dbReference type="GO" id="GO:0046983">
    <property type="term" value="F:protein dimerization activity"/>
    <property type="evidence" value="ECO:0007669"/>
    <property type="project" value="InterPro"/>
</dbReference>
<accession>A0A1V6S444</accession>
<feature type="region of interest" description="Disordered" evidence="1">
    <location>
        <begin position="1"/>
        <end position="20"/>
    </location>
</feature>
<sequence length="103" mass="11483">MIGPNSIETRRKQHADAQKCQRDRMKAALDQIERIMKMGGAGNVRTGGTKADLLETVVEYIQHPQKQVKELRELGHGGHATPEVDVKRCARCQSQIQGSMSED</sequence>
<gene>
    <name evidence="3" type="ORF">PENVUL_c009G02365</name>
</gene>
<proteinExistence type="predicted"/>
<dbReference type="InterPro" id="IPR011598">
    <property type="entry name" value="bHLH_dom"/>
</dbReference>
<evidence type="ECO:0000313" key="3">
    <source>
        <dbReference type="EMBL" id="OQE08628.1"/>
    </source>
</evidence>
<keyword evidence="4" id="KW-1185">Reference proteome</keyword>
<dbReference type="Gene3D" id="4.10.280.10">
    <property type="entry name" value="Helix-loop-helix DNA-binding domain"/>
    <property type="match status" value="1"/>
</dbReference>
<dbReference type="AlphaFoldDB" id="A0A1V6S444"/>
<protein>
    <recommendedName>
        <fullName evidence="2">BHLH domain-containing protein</fullName>
    </recommendedName>
</protein>
<feature type="domain" description="BHLH" evidence="2">
    <location>
        <begin position="9"/>
        <end position="64"/>
    </location>
</feature>
<dbReference type="InterPro" id="IPR036638">
    <property type="entry name" value="HLH_DNA-bd_sf"/>
</dbReference>
<name>A0A1V6S444_9EURO</name>
<dbReference type="EMBL" id="MDYP01000009">
    <property type="protein sequence ID" value="OQE08628.1"/>
    <property type="molecule type" value="Genomic_DNA"/>
</dbReference>
<reference evidence="4" key="1">
    <citation type="journal article" date="2017" name="Nat. Microbiol.">
        <title>Global analysis of biosynthetic gene clusters reveals vast potential of secondary metabolite production in Penicillium species.</title>
        <authorList>
            <person name="Nielsen J.C."/>
            <person name="Grijseels S."/>
            <person name="Prigent S."/>
            <person name="Ji B."/>
            <person name="Dainat J."/>
            <person name="Nielsen K.F."/>
            <person name="Frisvad J.C."/>
            <person name="Workman M."/>
            <person name="Nielsen J."/>
        </authorList>
    </citation>
    <scope>NUCLEOTIDE SEQUENCE [LARGE SCALE GENOMIC DNA]</scope>
    <source>
        <strain evidence="4">IBT 29486</strain>
    </source>
</reference>
<dbReference type="PROSITE" id="PS50888">
    <property type="entry name" value="BHLH"/>
    <property type="match status" value="1"/>
</dbReference>
<dbReference type="SUPFAM" id="SSF47459">
    <property type="entry name" value="HLH, helix-loop-helix DNA-binding domain"/>
    <property type="match status" value="1"/>
</dbReference>
<dbReference type="Proteomes" id="UP000191518">
    <property type="component" value="Unassembled WGS sequence"/>
</dbReference>
<evidence type="ECO:0000256" key="1">
    <source>
        <dbReference type="SAM" id="MobiDB-lite"/>
    </source>
</evidence>